<dbReference type="InterPro" id="IPR012337">
    <property type="entry name" value="RNaseH-like_sf"/>
</dbReference>
<evidence type="ECO:0000313" key="5">
    <source>
        <dbReference type="Proteomes" id="UP001652621"/>
    </source>
</evidence>
<dbReference type="Gene3D" id="3.30.420.10">
    <property type="entry name" value="Ribonuclease H-like superfamily/Ribonuclease H"/>
    <property type="match status" value="1"/>
</dbReference>
<sequence>MTQHRRINMATINDENCPCCGKRHFLYKCFKFLAMPSASKLEFINSKKVCRNCLNVGHFSRDCKSTSRCKSCHLAHHTIVHNDYTSRNTSSFSDVSHSRNDNAASTSAVENSNVNLSLLNTTVMPHVLLATIRVLVKSEFGNFKLRAILDQGAQASLITESASQLLRLQKYNTLAQITGVGGKTVMVKKYVKFALASHYESGQAYVMPSLNNYCAGPVDRHKLPSLTEFSLADPEFDKNDPIDLLIGGDLYGDILLPQQKKFEKGIFLQLTHFGWIVSGPTAEISYAHSVNVNLCSIDTQLKAFWEQEELIETRKMTHEEKACEEFFKKTCSRGSDGRYTVALPFISQILGKSSPVFSHSDFSALKRLKQVESKFVKNPKFASEYRNFMDEYESLGHMVNIGPYPQSIHPYGYFLPHHGVIRESSSTTKLRVVFDGSSKIPLSPSLNEELFPGPALQNDLPTIINRWRRFKIGFRSDLEKMFRQIRVIENHQHYQQILWRNSDSNIHVYKLQTVTYGTSSAPYLSIRVLHQLAQDENKTFPEACKILKSDTYVDDIISGADSESEAIFLQKQLVQLLSAGGFNLRKWTSNSPELMSHIPEDFREKSNVFDLNGPNLVKALGLCWNTDKDTFSFEVNFPIKPDVTKASLLSDAAKLYDPLGWLAPVTIQAKIYFQKLWLEGIDWKDDVSDTMKFNWHSYLKRLKGIENIAIPRWLGSFKECPVELHGFCDASTSAFAAAVYIKILNDNGEGVVNLLQSKTKVAPLKVLSIPKLELCGATLLTKLMHKVHDMLDLNITNVYYWTDSITVLCWLRGESSRWNVFVGNRVGEVQRHSNISQWRYISTHDNPADCASRGITSTELVQHPLWWSGPLWLSHPQNLWPKQPDNSYDTNLEKRKSLNVHSSTVSKYPDLLTDYSSLTKLTRVMAYILRFLQYKPGSKIRHKGFLRATELNKALQKLVILSQDVDFPEELQILKKGGSIYPRSKIAQLCPFIDDDGVLRVGGRLQKAKFHYDFKYPMLLSKHSPLSLLIFTDAHKKTLHGGLIQMQAYVTRRFWILSARNLAKNVQRQCITCFKYKAKSLQQIMGNLPSVRLQPTRPFKHSGVDYAGPITIKQSTARNSVTTKGYICLFICMVTKALHLEAVTSLSTDAFIAAFRRFTSRRGMCSDLYSDCGTNFIGSNKELKILQRRNTESLPEDLANLLADNGTNWHFIPPASPNFGGLWEAGVKSTKHHLKRIMEHRILTYEELATLLAQIEGCLNSRPLCPISPDPSDFEALTPSHFLVGEPILCVPEENLLNFSIDRLSRWKVVQLLKQQFWKRWSSEYVNRLQSRPKWLKPQKNLEVDDLVIIFDERLPPGQWPLARIIDVHPGTDGKVRVVSLKSNGNIYKRPVSKVALLPLQDYFNPPQGQHKSCCEQRHSMVISKTK</sequence>
<evidence type="ECO:0000256" key="1">
    <source>
        <dbReference type="PROSITE-ProRule" id="PRU00047"/>
    </source>
</evidence>
<organism evidence="5 6">
    <name type="scientific">Musca domestica</name>
    <name type="common">House fly</name>
    <dbReference type="NCBI Taxonomy" id="7370"/>
    <lineage>
        <taxon>Eukaryota</taxon>
        <taxon>Metazoa</taxon>
        <taxon>Ecdysozoa</taxon>
        <taxon>Arthropoda</taxon>
        <taxon>Hexapoda</taxon>
        <taxon>Insecta</taxon>
        <taxon>Pterygota</taxon>
        <taxon>Neoptera</taxon>
        <taxon>Endopterygota</taxon>
        <taxon>Diptera</taxon>
        <taxon>Brachycera</taxon>
        <taxon>Muscomorpha</taxon>
        <taxon>Muscoidea</taxon>
        <taxon>Muscidae</taxon>
        <taxon>Musca</taxon>
    </lineage>
</organism>
<accession>A0ABM3VQL6</accession>
<dbReference type="PROSITE" id="PS50158">
    <property type="entry name" value="ZF_CCHC"/>
    <property type="match status" value="1"/>
</dbReference>
<dbReference type="InterPro" id="IPR001878">
    <property type="entry name" value="Znf_CCHC"/>
</dbReference>
<feature type="domain" description="Peptidase A2" evidence="3">
    <location>
        <begin position="145"/>
        <end position="182"/>
    </location>
</feature>
<feature type="domain" description="Integrase catalytic" evidence="4">
    <location>
        <begin position="1094"/>
        <end position="1287"/>
    </location>
</feature>
<dbReference type="InterPro" id="IPR008042">
    <property type="entry name" value="Retrotrans_Pao"/>
</dbReference>
<dbReference type="InterPro" id="IPR001995">
    <property type="entry name" value="Peptidase_A2_cat"/>
</dbReference>
<dbReference type="Proteomes" id="UP001652621">
    <property type="component" value="Unplaced"/>
</dbReference>
<dbReference type="PANTHER" id="PTHR47331">
    <property type="entry name" value="PHD-TYPE DOMAIN-CONTAINING PROTEIN"/>
    <property type="match status" value="1"/>
</dbReference>
<gene>
    <name evidence="6" type="primary">LOC131807096</name>
</gene>
<dbReference type="RefSeq" id="XP_058988090.1">
    <property type="nucleotide sequence ID" value="XM_059132107.1"/>
</dbReference>
<protein>
    <submittedName>
        <fullName evidence="6">Uncharacterized protein LOC131807096</fullName>
    </submittedName>
</protein>
<keyword evidence="1" id="KW-0862">Zinc</keyword>
<keyword evidence="5" id="KW-1185">Reference proteome</keyword>
<reference evidence="6" key="1">
    <citation type="submission" date="2025-08" db="UniProtKB">
        <authorList>
            <consortium name="RefSeq"/>
        </authorList>
    </citation>
    <scope>IDENTIFICATION</scope>
    <source>
        <strain evidence="6">Aabys</strain>
        <tissue evidence="6">Whole body</tissue>
    </source>
</reference>
<dbReference type="PROSITE" id="PS50175">
    <property type="entry name" value="ASP_PROT_RETROV"/>
    <property type="match status" value="1"/>
</dbReference>
<proteinExistence type="predicted"/>
<dbReference type="SUPFAM" id="SSF56672">
    <property type="entry name" value="DNA/RNA polymerases"/>
    <property type="match status" value="1"/>
</dbReference>
<dbReference type="Pfam" id="PF18701">
    <property type="entry name" value="DUF5641"/>
    <property type="match status" value="1"/>
</dbReference>
<dbReference type="Pfam" id="PF05380">
    <property type="entry name" value="Peptidase_A17"/>
    <property type="match status" value="1"/>
</dbReference>
<dbReference type="InterPro" id="IPR001584">
    <property type="entry name" value="Integrase_cat-core"/>
</dbReference>
<name>A0ABM3VQL6_MUSDO</name>
<dbReference type="CDD" id="cd01644">
    <property type="entry name" value="RT_pepA17"/>
    <property type="match status" value="1"/>
</dbReference>
<dbReference type="PROSITE" id="PS50994">
    <property type="entry name" value="INTEGRASE"/>
    <property type="match status" value="1"/>
</dbReference>
<evidence type="ECO:0000259" key="4">
    <source>
        <dbReference type="PROSITE" id="PS50994"/>
    </source>
</evidence>
<keyword evidence="1" id="KW-0863">Zinc-finger</keyword>
<dbReference type="InterPro" id="IPR043502">
    <property type="entry name" value="DNA/RNA_pol_sf"/>
</dbReference>
<keyword evidence="1" id="KW-0479">Metal-binding</keyword>
<evidence type="ECO:0000259" key="3">
    <source>
        <dbReference type="PROSITE" id="PS50175"/>
    </source>
</evidence>
<evidence type="ECO:0000313" key="6">
    <source>
        <dbReference type="RefSeq" id="XP_058988090.1"/>
    </source>
</evidence>
<dbReference type="SMART" id="SM00343">
    <property type="entry name" value="ZnF_C2HC"/>
    <property type="match status" value="1"/>
</dbReference>
<dbReference type="Pfam" id="PF17921">
    <property type="entry name" value="Integrase_H2C2"/>
    <property type="match status" value="1"/>
</dbReference>
<dbReference type="PANTHER" id="PTHR47331:SF1">
    <property type="entry name" value="GAG-LIKE PROTEIN"/>
    <property type="match status" value="1"/>
</dbReference>
<dbReference type="GeneID" id="131807096"/>
<feature type="domain" description="CCHC-type" evidence="2">
    <location>
        <begin position="50"/>
        <end position="65"/>
    </location>
</feature>
<dbReference type="Pfam" id="PF00098">
    <property type="entry name" value="zf-CCHC"/>
    <property type="match status" value="1"/>
</dbReference>
<evidence type="ECO:0000259" key="2">
    <source>
        <dbReference type="PROSITE" id="PS50158"/>
    </source>
</evidence>
<dbReference type="InterPro" id="IPR036397">
    <property type="entry name" value="RNaseH_sf"/>
</dbReference>
<dbReference type="InterPro" id="IPR041588">
    <property type="entry name" value="Integrase_H2C2"/>
</dbReference>
<dbReference type="InterPro" id="IPR040676">
    <property type="entry name" value="DUF5641"/>
</dbReference>
<dbReference type="SUPFAM" id="SSF53098">
    <property type="entry name" value="Ribonuclease H-like"/>
    <property type="match status" value="1"/>
</dbReference>